<organism evidence="2 3">
    <name type="scientific">Salinimicrobium oceani</name>
    <dbReference type="NCBI Taxonomy" id="2722702"/>
    <lineage>
        <taxon>Bacteria</taxon>
        <taxon>Pseudomonadati</taxon>
        <taxon>Bacteroidota</taxon>
        <taxon>Flavobacteriia</taxon>
        <taxon>Flavobacteriales</taxon>
        <taxon>Flavobacteriaceae</taxon>
        <taxon>Salinimicrobium</taxon>
    </lineage>
</organism>
<evidence type="ECO:0000313" key="2">
    <source>
        <dbReference type="EMBL" id="NJW54920.1"/>
    </source>
</evidence>
<keyword evidence="1" id="KW-0732">Signal</keyword>
<protein>
    <recommendedName>
        <fullName evidence="4">DUF4625 domain-containing protein</fullName>
    </recommendedName>
</protein>
<dbReference type="PROSITE" id="PS51257">
    <property type="entry name" value="PROKAR_LIPOPROTEIN"/>
    <property type="match status" value="1"/>
</dbReference>
<evidence type="ECO:0000256" key="1">
    <source>
        <dbReference type="SAM" id="SignalP"/>
    </source>
</evidence>
<evidence type="ECO:0000313" key="3">
    <source>
        <dbReference type="Proteomes" id="UP000703674"/>
    </source>
</evidence>
<feature type="non-terminal residue" evidence="2">
    <location>
        <position position="128"/>
    </location>
</feature>
<evidence type="ECO:0008006" key="4">
    <source>
        <dbReference type="Google" id="ProtNLM"/>
    </source>
</evidence>
<dbReference type="RefSeq" id="WP_168139696.1">
    <property type="nucleotide sequence ID" value="NZ_JAAVJR010000630.1"/>
</dbReference>
<name>A0ABX1D372_9FLAO</name>
<feature type="chain" id="PRO_5046010885" description="DUF4625 domain-containing protein" evidence="1">
    <location>
        <begin position="24"/>
        <end position="128"/>
    </location>
</feature>
<dbReference type="EMBL" id="JAAVJR010000630">
    <property type="protein sequence ID" value="NJW54920.1"/>
    <property type="molecule type" value="Genomic_DNA"/>
</dbReference>
<sequence>MKKFNFFATIVAGLLFIFSSCSKDEIIKDNPDPDKAVLSFGAVLNDLSGNNSTTKQSFDLPDCADGEPAYVEVVLSGTTAVGSMDAPLIVDLNPTPADFDDDGEEEFFTVESPDLELEPGPYNLEFFA</sequence>
<feature type="signal peptide" evidence="1">
    <location>
        <begin position="1"/>
        <end position="23"/>
    </location>
</feature>
<accession>A0ABX1D372</accession>
<dbReference type="Proteomes" id="UP000703674">
    <property type="component" value="Unassembled WGS sequence"/>
</dbReference>
<keyword evidence="3" id="KW-1185">Reference proteome</keyword>
<proteinExistence type="predicted"/>
<comment type="caution">
    <text evidence="2">The sequence shown here is derived from an EMBL/GenBank/DDBJ whole genome shotgun (WGS) entry which is preliminary data.</text>
</comment>
<gene>
    <name evidence="2" type="ORF">HC175_18585</name>
</gene>
<reference evidence="2 3" key="1">
    <citation type="submission" date="2020-03" db="EMBL/GenBank/DDBJ databases">
        <title>Salinimicrobium sp. nov, isolated from SCS.</title>
        <authorList>
            <person name="Cao W.R."/>
        </authorList>
    </citation>
    <scope>NUCLEOTIDE SEQUENCE [LARGE SCALE GENOMIC DNA]</scope>
    <source>
        <strain evidence="3">J15B91</strain>
    </source>
</reference>